<organism evidence="1 2">
    <name type="scientific">Eumeta variegata</name>
    <name type="common">Bagworm moth</name>
    <name type="synonym">Eumeta japonica</name>
    <dbReference type="NCBI Taxonomy" id="151549"/>
    <lineage>
        <taxon>Eukaryota</taxon>
        <taxon>Metazoa</taxon>
        <taxon>Ecdysozoa</taxon>
        <taxon>Arthropoda</taxon>
        <taxon>Hexapoda</taxon>
        <taxon>Insecta</taxon>
        <taxon>Pterygota</taxon>
        <taxon>Neoptera</taxon>
        <taxon>Endopterygota</taxon>
        <taxon>Lepidoptera</taxon>
        <taxon>Glossata</taxon>
        <taxon>Ditrysia</taxon>
        <taxon>Tineoidea</taxon>
        <taxon>Psychidae</taxon>
        <taxon>Oiketicinae</taxon>
        <taxon>Eumeta</taxon>
    </lineage>
</organism>
<keyword evidence="2" id="KW-1185">Reference proteome</keyword>
<dbReference type="EMBL" id="BGZK01000016">
    <property type="protein sequence ID" value="GBP05002.1"/>
    <property type="molecule type" value="Genomic_DNA"/>
</dbReference>
<dbReference type="AlphaFoldDB" id="A0A4C1SS97"/>
<comment type="caution">
    <text evidence="1">The sequence shown here is derived from an EMBL/GenBank/DDBJ whole genome shotgun (WGS) entry which is preliminary data.</text>
</comment>
<protein>
    <submittedName>
        <fullName evidence="1">Uncharacterized protein</fullName>
    </submittedName>
</protein>
<accession>A0A4C1SS97</accession>
<name>A0A4C1SS97_EUMVA</name>
<sequence>MDRAQRLVFVFADRLTVKRRLTNLGRRKNTSERFVSIEVRSFASDKPTLIIDGATCMGSPVRTELIFKYRHTESKNEIEIILDTVSSVGVKDVVRAGEAAGKS</sequence>
<proteinExistence type="predicted"/>
<dbReference type="Proteomes" id="UP000299102">
    <property type="component" value="Unassembled WGS sequence"/>
</dbReference>
<evidence type="ECO:0000313" key="1">
    <source>
        <dbReference type="EMBL" id="GBP05002.1"/>
    </source>
</evidence>
<reference evidence="1 2" key="1">
    <citation type="journal article" date="2019" name="Commun. Biol.">
        <title>The bagworm genome reveals a unique fibroin gene that provides high tensile strength.</title>
        <authorList>
            <person name="Kono N."/>
            <person name="Nakamura H."/>
            <person name="Ohtoshi R."/>
            <person name="Tomita M."/>
            <person name="Numata K."/>
            <person name="Arakawa K."/>
        </authorList>
    </citation>
    <scope>NUCLEOTIDE SEQUENCE [LARGE SCALE GENOMIC DNA]</scope>
</reference>
<gene>
    <name evidence="1" type="ORF">EVAR_3357_1</name>
</gene>
<evidence type="ECO:0000313" key="2">
    <source>
        <dbReference type="Proteomes" id="UP000299102"/>
    </source>
</evidence>